<protein>
    <submittedName>
        <fullName evidence="1">Uncharacterized protein</fullName>
    </submittedName>
</protein>
<dbReference type="KEGG" id="erl:AOC36_00950"/>
<proteinExistence type="predicted"/>
<accession>A0A120JTE1</accession>
<reference evidence="1 2" key="1">
    <citation type="submission" date="2015-10" db="EMBL/GenBank/DDBJ databases">
        <title>Erysipelothrix larvae sp. LV19 isolated from the larval gut of the rhinoceros beetle, Trypoxylus dichotomus.</title>
        <authorList>
            <person name="Lim S."/>
            <person name="Kim B.-C."/>
        </authorList>
    </citation>
    <scope>NUCLEOTIDE SEQUENCE [LARGE SCALE GENOMIC DNA]</scope>
    <source>
        <strain evidence="1 2">LV19</strain>
    </source>
</reference>
<evidence type="ECO:0000313" key="2">
    <source>
        <dbReference type="Proteomes" id="UP000063781"/>
    </source>
</evidence>
<evidence type="ECO:0000313" key="1">
    <source>
        <dbReference type="EMBL" id="AMC92610.1"/>
    </source>
</evidence>
<name>A0A120JTE1_9FIRM</name>
<gene>
    <name evidence="1" type="ORF">AOC36_00950</name>
</gene>
<dbReference type="EMBL" id="CP013213">
    <property type="protein sequence ID" value="AMC92610.1"/>
    <property type="molecule type" value="Genomic_DNA"/>
</dbReference>
<dbReference type="AlphaFoldDB" id="A0A120JTE1"/>
<organism evidence="1 2">
    <name type="scientific">Erysipelothrix larvae</name>
    <dbReference type="NCBI Taxonomy" id="1514105"/>
    <lineage>
        <taxon>Bacteria</taxon>
        <taxon>Bacillati</taxon>
        <taxon>Bacillota</taxon>
        <taxon>Erysipelotrichia</taxon>
        <taxon>Erysipelotrichales</taxon>
        <taxon>Erysipelotrichaceae</taxon>
        <taxon>Erysipelothrix</taxon>
    </lineage>
</organism>
<dbReference type="Proteomes" id="UP000063781">
    <property type="component" value="Chromosome"/>
</dbReference>
<sequence>MLDQMISAINIRMLYYFWILGSENESRIPNYTHTVLSNYAKIRNKGVLAKIIEDSLVLSDDSDSNSIIIIENEGNVAINKVNDIYENSDKNDQYKLAKLNNKAIIKALNEDSIVISEYIEHEFGSLINDILSMS</sequence>
<keyword evidence="2" id="KW-1185">Reference proteome</keyword>
<dbReference type="STRING" id="1514105.AOC36_00950"/>